<keyword evidence="1" id="KW-0863">Zinc-finger</keyword>
<evidence type="ECO:0000259" key="3">
    <source>
        <dbReference type="PROSITE" id="PS50158"/>
    </source>
</evidence>
<evidence type="ECO:0000313" key="5">
    <source>
        <dbReference type="Proteomes" id="UP000830375"/>
    </source>
</evidence>
<dbReference type="Pfam" id="PF03564">
    <property type="entry name" value="DUF1759"/>
    <property type="match status" value="1"/>
</dbReference>
<dbReference type="InterPro" id="IPR001878">
    <property type="entry name" value="Znf_CCHC"/>
</dbReference>
<gene>
    <name evidence="4" type="ORF">H4Q32_015453</name>
</gene>
<evidence type="ECO:0000256" key="2">
    <source>
        <dbReference type="SAM" id="MobiDB-lite"/>
    </source>
</evidence>
<feature type="domain" description="CCHC-type" evidence="3">
    <location>
        <begin position="623"/>
        <end position="638"/>
    </location>
</feature>
<keyword evidence="5" id="KW-1185">Reference proteome</keyword>
<dbReference type="InterPro" id="IPR005312">
    <property type="entry name" value="DUF1759"/>
</dbReference>
<dbReference type="PROSITE" id="PS50158">
    <property type="entry name" value="ZF_CCHC"/>
    <property type="match status" value="1"/>
</dbReference>
<dbReference type="Gene3D" id="4.10.60.10">
    <property type="entry name" value="Zinc finger, CCHC-type"/>
    <property type="match status" value="1"/>
</dbReference>
<accession>A0ABQ8LFL2</accession>
<evidence type="ECO:0000256" key="1">
    <source>
        <dbReference type="PROSITE-ProRule" id="PRU00047"/>
    </source>
</evidence>
<feature type="region of interest" description="Disordered" evidence="2">
    <location>
        <begin position="187"/>
        <end position="211"/>
    </location>
</feature>
<proteinExistence type="predicted"/>
<name>A0ABQ8LFL2_LABRO</name>
<feature type="compositionally biased region" description="Polar residues" evidence="2">
    <location>
        <begin position="187"/>
        <end position="202"/>
    </location>
</feature>
<dbReference type="SUPFAM" id="SSF57756">
    <property type="entry name" value="Retrovirus zinc finger-like domains"/>
    <property type="match status" value="1"/>
</dbReference>
<dbReference type="EMBL" id="JACTAM010000023">
    <property type="protein sequence ID" value="KAI2649490.1"/>
    <property type="molecule type" value="Genomic_DNA"/>
</dbReference>
<reference evidence="4 5" key="1">
    <citation type="submission" date="2022-01" db="EMBL/GenBank/DDBJ databases">
        <title>A high-quality chromosome-level genome assembly of rohu carp, Labeo rohita.</title>
        <authorList>
            <person name="Arick M.A. II"/>
            <person name="Hsu C.-Y."/>
            <person name="Magbanua Z."/>
            <person name="Pechanova O."/>
            <person name="Grover C."/>
            <person name="Miller E."/>
            <person name="Thrash A."/>
            <person name="Ezzel L."/>
            <person name="Alam S."/>
            <person name="Benzie J."/>
            <person name="Hamilton M."/>
            <person name="Karsi A."/>
            <person name="Lawrence M.L."/>
            <person name="Peterson D.G."/>
        </authorList>
    </citation>
    <scope>NUCLEOTIDE SEQUENCE [LARGE SCALE GENOMIC DNA]</scope>
    <source>
        <strain evidence="5">BAU-BD-2019</strain>
        <tissue evidence="4">Blood</tissue>
    </source>
</reference>
<protein>
    <submittedName>
        <fullName evidence="4">Gag-Pol polyprotein</fullName>
    </submittedName>
</protein>
<evidence type="ECO:0000313" key="4">
    <source>
        <dbReference type="EMBL" id="KAI2649490.1"/>
    </source>
</evidence>
<dbReference type="Proteomes" id="UP000830375">
    <property type="component" value="Unassembled WGS sequence"/>
</dbReference>
<dbReference type="SMART" id="SM00343">
    <property type="entry name" value="ZnF_C2HC"/>
    <property type="match status" value="2"/>
</dbReference>
<dbReference type="InterPro" id="IPR036875">
    <property type="entry name" value="Znf_CCHC_sf"/>
</dbReference>
<keyword evidence="1" id="KW-0862">Zinc</keyword>
<sequence length="661" mass="75964">MEAVNAEEAMEDTVEHIVEQVNEMSLPAVEISNPLVQQIRSSSRERSWTKKGLEMREQEAKKQEKAFYKAYNSWKETAKETRSRLKMFCSRENLEKIQQDIQSQHNSVYQHYEPILRNHATSPDIVNRMDACAALTAEISDLVSKRLETIDEEYNEELVKERVRQVLNKNEYGSIFGCTITNTVISESSQGSGNQSKTSSKISSKRADAEADLAAKREQAKAMQEIHDQQAKLDKMESDWKLCETKMLAEIKQKEIETQLRLEEERNRLHQLQVDKEVKVAAARVKVYNDLEGIIQCGDEEIDSSTHIGCQRKEPTSRLNPEAELFLPQQAFCDQHEAQPSQDNVALAQAIADSLSTHRLPVPEPTIFAGDPLKFIDWKMSFMALIDRKPLPPGEKMFYLKNYLVGEARKAVEGYFYRNSEDAYQGAWKVLQDRYGNPFILQRAFRDKLMRWPKIGVNDPLALQDFTDFLQGCVKAIPHVKGLAILNDCEENHKLLKKLPEWIVRKWNRIVVEELDTSGDYPSFKRFTDFMQKEARIACNPITSPVFMNLKGSDERFPKRAKALSTKTDAKDFSSKRFETSNSKPKVSCFVCKDGKHSISQCPTFAERTIEDKKTFIQENHLCFGCLKKGHIVKDCKRRSNVERVAEVTLPACMKKEIKRL</sequence>
<comment type="caution">
    <text evidence="4">The sequence shown here is derived from an EMBL/GenBank/DDBJ whole genome shotgun (WGS) entry which is preliminary data.</text>
</comment>
<organism evidence="4 5">
    <name type="scientific">Labeo rohita</name>
    <name type="common">Indian major carp</name>
    <name type="synonym">Cyprinus rohita</name>
    <dbReference type="NCBI Taxonomy" id="84645"/>
    <lineage>
        <taxon>Eukaryota</taxon>
        <taxon>Metazoa</taxon>
        <taxon>Chordata</taxon>
        <taxon>Craniata</taxon>
        <taxon>Vertebrata</taxon>
        <taxon>Euteleostomi</taxon>
        <taxon>Actinopterygii</taxon>
        <taxon>Neopterygii</taxon>
        <taxon>Teleostei</taxon>
        <taxon>Ostariophysi</taxon>
        <taxon>Cypriniformes</taxon>
        <taxon>Cyprinidae</taxon>
        <taxon>Labeoninae</taxon>
        <taxon>Labeonini</taxon>
        <taxon>Labeo</taxon>
    </lineage>
</organism>
<dbReference type="PANTHER" id="PTHR47331:SF5">
    <property type="entry name" value="RIBONUCLEASE H"/>
    <property type="match status" value="1"/>
</dbReference>
<dbReference type="PANTHER" id="PTHR47331">
    <property type="entry name" value="PHD-TYPE DOMAIN-CONTAINING PROTEIN"/>
    <property type="match status" value="1"/>
</dbReference>
<keyword evidence="1" id="KW-0479">Metal-binding</keyword>